<feature type="transmembrane region" description="Helical" evidence="2">
    <location>
        <begin position="485"/>
        <end position="502"/>
    </location>
</feature>
<feature type="transmembrane region" description="Helical" evidence="2">
    <location>
        <begin position="301"/>
        <end position="320"/>
    </location>
</feature>
<gene>
    <name evidence="4" type="ORF">ACFO8L_23905</name>
</gene>
<feature type="transmembrane region" description="Helical" evidence="2">
    <location>
        <begin position="345"/>
        <end position="375"/>
    </location>
</feature>
<dbReference type="Proteomes" id="UP001595891">
    <property type="component" value="Unassembled WGS sequence"/>
</dbReference>
<proteinExistence type="predicted"/>
<sequence length="621" mass="65132">MNAEPEGPGPTTTTGVPAPVGPADDPAGGQDAGRVAGQDASRVAGQDASRVAGQDDGDGASGGRGVDTGGWRRLSRRMLIIHPFQEVVRSFPALIGLLFAGSARGGQGHIWTLVGLGVMIVLGTLRWFTTTYRVTPQYVQVRKGLVRRKVLTAPRDRIRTVDVTSHVMHRILGLARVEIGTGRSDRKDGGTLKLDALHATEVDRLRDELLHRRPAASAATSAAGSRTGVPLPAGAQTGLPTPAGASTGLTTPADPAGGVAPGGVAAHAPVGSAAYGHAGVAEAPETVLAALRPQWIRYGPFTLSGLVTVGVLAGFVSRIVSEGNVDLLSAGPVRQVVDWFGREALILQIAASLLVLAVFVAVASTIGYILAFWAFRLTRTPGGTLHVTRGLITTRATTLEERRLRGIELSEPLLLRAVGGARCIAVATGLRVGRGAQRGGSMLLPPAPRAEALNVAARVIGTSGPLTAELVPHGPAALRRRFTRALTTGAIFTGVLLVLSYWLGLPAWTWQTTLVATVVAMPVAADRYRSLGHTIEGDHLVTRWGSLVRRRVALHRDGIIGWNVRRSFFQRRAGLATLTATTAAGGQGYSVWDVDLSEALRTADRGIPGLLTPFLVRDGEA</sequence>
<feature type="domain" description="YdbS-like PH" evidence="3">
    <location>
        <begin position="127"/>
        <end position="208"/>
    </location>
</feature>
<dbReference type="InterPro" id="IPR005182">
    <property type="entry name" value="YdbS-like_PH"/>
</dbReference>
<dbReference type="EMBL" id="JBHSFN010000015">
    <property type="protein sequence ID" value="MFC4589156.1"/>
    <property type="molecule type" value="Genomic_DNA"/>
</dbReference>
<feature type="transmembrane region" description="Helical" evidence="2">
    <location>
        <begin position="109"/>
        <end position="128"/>
    </location>
</feature>
<feature type="compositionally biased region" description="Low complexity" evidence="1">
    <location>
        <begin position="1"/>
        <end position="33"/>
    </location>
</feature>
<feature type="compositionally biased region" description="Low complexity" evidence="1">
    <location>
        <begin position="215"/>
        <end position="228"/>
    </location>
</feature>
<name>A0ABV9EKW5_9ACTN</name>
<keyword evidence="5" id="KW-1185">Reference proteome</keyword>
<feature type="region of interest" description="Disordered" evidence="1">
    <location>
        <begin position="213"/>
        <end position="260"/>
    </location>
</feature>
<evidence type="ECO:0000259" key="3">
    <source>
        <dbReference type="Pfam" id="PF03703"/>
    </source>
</evidence>
<keyword evidence="2" id="KW-0472">Membrane</keyword>
<dbReference type="RefSeq" id="WP_262846346.1">
    <property type="nucleotide sequence ID" value="NZ_JANZYP010000045.1"/>
</dbReference>
<dbReference type="PANTHER" id="PTHR34473:SF2">
    <property type="entry name" value="UPF0699 TRANSMEMBRANE PROTEIN YDBT"/>
    <property type="match status" value="1"/>
</dbReference>
<evidence type="ECO:0000256" key="1">
    <source>
        <dbReference type="SAM" id="MobiDB-lite"/>
    </source>
</evidence>
<dbReference type="PANTHER" id="PTHR34473">
    <property type="entry name" value="UPF0699 TRANSMEMBRANE PROTEIN YDBS"/>
    <property type="match status" value="1"/>
</dbReference>
<dbReference type="Pfam" id="PF03703">
    <property type="entry name" value="bPH_2"/>
    <property type="match status" value="2"/>
</dbReference>
<feature type="region of interest" description="Disordered" evidence="1">
    <location>
        <begin position="1"/>
        <end position="68"/>
    </location>
</feature>
<feature type="compositionally biased region" description="Gly residues" evidence="1">
    <location>
        <begin position="59"/>
        <end position="68"/>
    </location>
</feature>
<comment type="caution">
    <text evidence="4">The sequence shown here is derived from an EMBL/GenBank/DDBJ whole genome shotgun (WGS) entry which is preliminary data.</text>
</comment>
<organism evidence="4 5">
    <name type="scientific">Sphaerisporangium corydalis</name>
    <dbReference type="NCBI Taxonomy" id="1441875"/>
    <lineage>
        <taxon>Bacteria</taxon>
        <taxon>Bacillati</taxon>
        <taxon>Actinomycetota</taxon>
        <taxon>Actinomycetes</taxon>
        <taxon>Streptosporangiales</taxon>
        <taxon>Streptosporangiaceae</taxon>
        <taxon>Sphaerisporangium</taxon>
    </lineage>
</organism>
<protein>
    <submittedName>
        <fullName evidence="4">PH domain-containing protein</fullName>
    </submittedName>
</protein>
<evidence type="ECO:0000256" key="2">
    <source>
        <dbReference type="SAM" id="Phobius"/>
    </source>
</evidence>
<keyword evidence="2" id="KW-0812">Transmembrane</keyword>
<accession>A0ABV9EKW5</accession>
<evidence type="ECO:0000313" key="5">
    <source>
        <dbReference type="Proteomes" id="UP001595891"/>
    </source>
</evidence>
<evidence type="ECO:0000313" key="4">
    <source>
        <dbReference type="EMBL" id="MFC4589156.1"/>
    </source>
</evidence>
<feature type="domain" description="YdbS-like PH" evidence="3">
    <location>
        <begin position="528"/>
        <end position="604"/>
    </location>
</feature>
<reference evidence="5" key="1">
    <citation type="journal article" date="2019" name="Int. J. Syst. Evol. Microbiol.">
        <title>The Global Catalogue of Microorganisms (GCM) 10K type strain sequencing project: providing services to taxonomists for standard genome sequencing and annotation.</title>
        <authorList>
            <consortium name="The Broad Institute Genomics Platform"/>
            <consortium name="The Broad Institute Genome Sequencing Center for Infectious Disease"/>
            <person name="Wu L."/>
            <person name="Ma J."/>
        </authorList>
    </citation>
    <scope>NUCLEOTIDE SEQUENCE [LARGE SCALE GENOMIC DNA]</scope>
    <source>
        <strain evidence="5">CCUG 49560</strain>
    </source>
</reference>
<keyword evidence="2" id="KW-1133">Transmembrane helix</keyword>